<dbReference type="AlphaFoldDB" id="A0A6M3IJ44"/>
<protein>
    <submittedName>
        <fullName evidence="1">Uncharacterized protein</fullName>
    </submittedName>
</protein>
<name>A0A6M3IJ44_9ZZZZ</name>
<reference evidence="1" key="1">
    <citation type="submission" date="2020-03" db="EMBL/GenBank/DDBJ databases">
        <title>The deep terrestrial virosphere.</title>
        <authorList>
            <person name="Holmfeldt K."/>
            <person name="Nilsson E."/>
            <person name="Simone D."/>
            <person name="Lopez-Fernandez M."/>
            <person name="Wu X."/>
            <person name="de Brujin I."/>
            <person name="Lundin D."/>
            <person name="Andersson A."/>
            <person name="Bertilsson S."/>
            <person name="Dopson M."/>
        </authorList>
    </citation>
    <scope>NUCLEOTIDE SEQUENCE</scope>
    <source>
        <strain evidence="1">MM415B01619</strain>
    </source>
</reference>
<proteinExistence type="predicted"/>
<organism evidence="1">
    <name type="scientific">viral metagenome</name>
    <dbReference type="NCBI Taxonomy" id="1070528"/>
    <lineage>
        <taxon>unclassified sequences</taxon>
        <taxon>metagenomes</taxon>
        <taxon>organismal metagenomes</taxon>
    </lineage>
</organism>
<sequence>MANFPTLSESPSVKGWEESITVDPTIKSPFEAGYVQTRAKFTRIPEKWKVVYEILPTADKDTLKVFINETVLVGSDSFNWTNPMDSVVYDVRFSGPITFSPNDNDDYWQCEFTLEEV</sequence>
<accession>A0A6M3IJ44</accession>
<dbReference type="EMBL" id="MT141282">
    <property type="protein sequence ID" value="QJA57600.1"/>
    <property type="molecule type" value="Genomic_DNA"/>
</dbReference>
<evidence type="ECO:0000313" key="1">
    <source>
        <dbReference type="EMBL" id="QJA57600.1"/>
    </source>
</evidence>
<gene>
    <name evidence="1" type="ORF">MM415B01619_0010</name>
</gene>